<dbReference type="SUPFAM" id="SSF52540">
    <property type="entry name" value="P-loop containing nucleoside triphosphate hydrolases"/>
    <property type="match status" value="1"/>
</dbReference>
<dbReference type="InterPro" id="IPR041569">
    <property type="entry name" value="AAA_lid_3"/>
</dbReference>
<gene>
    <name evidence="15" type="primary">ftsH</name>
    <name evidence="18" type="ORF">E7027_03370</name>
</gene>
<evidence type="ECO:0000259" key="17">
    <source>
        <dbReference type="SMART" id="SM00382"/>
    </source>
</evidence>
<keyword evidence="4 15" id="KW-0645">Protease</keyword>
<dbReference type="SMART" id="SM00382">
    <property type="entry name" value="AAA"/>
    <property type="match status" value="1"/>
</dbReference>
<proteinExistence type="inferred from homology"/>
<dbReference type="InterPro" id="IPR027417">
    <property type="entry name" value="P-loop_NTPase"/>
</dbReference>
<evidence type="ECO:0000256" key="13">
    <source>
        <dbReference type="ARBA" id="ARBA00023136"/>
    </source>
</evidence>
<dbReference type="NCBIfam" id="TIGR01241">
    <property type="entry name" value="FtsH_fam"/>
    <property type="match status" value="1"/>
</dbReference>
<feature type="active site" evidence="15">
    <location>
        <position position="426"/>
    </location>
</feature>
<dbReference type="GO" id="GO:0006508">
    <property type="term" value="P:proteolysis"/>
    <property type="evidence" value="ECO:0007669"/>
    <property type="project" value="UniProtKB-KW"/>
</dbReference>
<sequence>MMKNKNPNNRKIVSFGQILGWLIIFALAVFFFNKPGVKEAVLDYSEFKHKVAAAEVSDLTVAPGMISGMYKNEQGQFAPFRTVRMEDPNLVQELTAANVKYKAQQDRSWIGSILFNVLWIVLLIGLWWFIFIRPQRNDGRSAMNFARSKAKMQDPSKQSVTFKDVAGCDEAKEELQDVIKFLKNPKKFQKLGGKLPKGVLLYGAPGTGKTLLAKAVAGEAGVSFFSASASEFVEMFVGVGAARVRDLFDQAKKNSPAIIFIDELDAVGRRRFAGIGGGHDEREQTLNQLLIELDGFESKQGIILMASTNRPDVLDPALIRPGRFDRHISVPAPDLKGREEILKVHAKKVKLSAEVDLKTVAKGTPGFVGADLANVINEAAILAARADKDAVTKTDMDEAVERVIAGPQKKSRIISKHEQRIIAAHEVGHTVVARMTNHSDPVHKVTIIPRGQALGYTLQLPLEDKFLTSKSELLDKLCILLAGRAAEEIVFGEITSGASDDLNKTMAYARKMVTELGMSEKLGPVALPSGEEGEVFLGRDISRHNTYSQELAKTIDEEILNLIKSSYTRAKDIITRNRAAFDKLVETLLEKEVVESNEIDEILGLKPVAKEDAPLEPAAEENPQEETQEPKAEQAEPRQPELFE</sequence>
<dbReference type="Pfam" id="PF17862">
    <property type="entry name" value="AAA_lid_3"/>
    <property type="match status" value="1"/>
</dbReference>
<feature type="compositionally biased region" description="Acidic residues" evidence="16">
    <location>
        <begin position="618"/>
        <end position="627"/>
    </location>
</feature>
<protein>
    <recommendedName>
        <fullName evidence="15">ATP-dependent zinc metalloprotease FtsH</fullName>
        <ecNumber evidence="15">3.4.24.-</ecNumber>
    </recommendedName>
</protein>
<dbReference type="SUPFAM" id="SSF140990">
    <property type="entry name" value="FtsH protease domain-like"/>
    <property type="match status" value="1"/>
</dbReference>
<dbReference type="InterPro" id="IPR011546">
    <property type="entry name" value="Pept_M41_FtsH_extracell"/>
</dbReference>
<feature type="region of interest" description="Disordered" evidence="16">
    <location>
        <begin position="605"/>
        <end position="644"/>
    </location>
</feature>
<dbReference type="EC" id="3.4.24.-" evidence="15"/>
<evidence type="ECO:0000256" key="10">
    <source>
        <dbReference type="ARBA" id="ARBA00022840"/>
    </source>
</evidence>
<keyword evidence="6 15" id="KW-0479">Metal-binding</keyword>
<comment type="caution">
    <text evidence="18">The sequence shown here is derived from an EMBL/GenBank/DDBJ whole genome shotgun (WGS) entry which is preliminary data.</text>
</comment>
<evidence type="ECO:0000256" key="8">
    <source>
        <dbReference type="ARBA" id="ARBA00022801"/>
    </source>
</evidence>
<dbReference type="Pfam" id="PF06480">
    <property type="entry name" value="FtsH_ext"/>
    <property type="match status" value="1"/>
</dbReference>
<dbReference type="GO" id="GO:0004222">
    <property type="term" value="F:metalloendopeptidase activity"/>
    <property type="evidence" value="ECO:0007669"/>
    <property type="project" value="InterPro"/>
</dbReference>
<evidence type="ECO:0000256" key="6">
    <source>
        <dbReference type="ARBA" id="ARBA00022723"/>
    </source>
</evidence>
<dbReference type="GO" id="GO:0005886">
    <property type="term" value="C:plasma membrane"/>
    <property type="evidence" value="ECO:0007669"/>
    <property type="project" value="UniProtKB-SubCell"/>
</dbReference>
<dbReference type="Gene3D" id="1.10.8.60">
    <property type="match status" value="1"/>
</dbReference>
<comment type="similarity">
    <text evidence="2 15">In the C-terminal section; belongs to the peptidase M41 family.</text>
</comment>
<feature type="domain" description="AAA+ ATPase" evidence="17">
    <location>
        <begin position="195"/>
        <end position="334"/>
    </location>
</feature>
<dbReference type="PANTHER" id="PTHR23076:SF97">
    <property type="entry name" value="ATP-DEPENDENT ZINC METALLOPROTEASE YME1L1"/>
    <property type="match status" value="1"/>
</dbReference>
<dbReference type="Pfam" id="PF01434">
    <property type="entry name" value="Peptidase_M41"/>
    <property type="match status" value="1"/>
</dbReference>
<keyword evidence="10 15" id="KW-0067">ATP-binding</keyword>
<comment type="subcellular location">
    <subcellularLocation>
        <location evidence="15">Cell membrane</location>
        <topology evidence="15">Multi-pass membrane protein</topology>
        <orientation evidence="15">Cytoplasmic side</orientation>
    </subcellularLocation>
    <subcellularLocation>
        <location evidence="1">Membrane</location>
    </subcellularLocation>
</comment>
<dbReference type="GO" id="GO:0008270">
    <property type="term" value="F:zinc ion binding"/>
    <property type="evidence" value="ECO:0007669"/>
    <property type="project" value="UniProtKB-UniRule"/>
</dbReference>
<dbReference type="InterPro" id="IPR037219">
    <property type="entry name" value="Peptidase_M41-like"/>
</dbReference>
<dbReference type="FunFam" id="1.10.8.60:FF:000001">
    <property type="entry name" value="ATP-dependent zinc metalloprotease FtsH"/>
    <property type="match status" value="1"/>
</dbReference>
<keyword evidence="13 15" id="KW-0472">Membrane</keyword>
<comment type="subunit">
    <text evidence="15">Homohexamer.</text>
</comment>
<dbReference type="Gene3D" id="1.20.58.760">
    <property type="entry name" value="Peptidase M41"/>
    <property type="match status" value="1"/>
</dbReference>
<dbReference type="GO" id="GO:0004176">
    <property type="term" value="F:ATP-dependent peptidase activity"/>
    <property type="evidence" value="ECO:0007669"/>
    <property type="project" value="InterPro"/>
</dbReference>
<keyword evidence="9 15" id="KW-0862">Zinc</keyword>
<dbReference type="GO" id="GO:0030163">
    <property type="term" value="P:protein catabolic process"/>
    <property type="evidence" value="ECO:0007669"/>
    <property type="project" value="UniProtKB-UniRule"/>
</dbReference>
<dbReference type="GO" id="GO:0016887">
    <property type="term" value="F:ATP hydrolysis activity"/>
    <property type="evidence" value="ECO:0007669"/>
    <property type="project" value="UniProtKB-UniRule"/>
</dbReference>
<keyword evidence="12 15" id="KW-0482">Metalloprotease</keyword>
<dbReference type="InterPro" id="IPR003959">
    <property type="entry name" value="ATPase_AAA_core"/>
</dbReference>
<dbReference type="CDD" id="cd19501">
    <property type="entry name" value="RecA-like_FtsH"/>
    <property type="match status" value="1"/>
</dbReference>
<dbReference type="InterPro" id="IPR000642">
    <property type="entry name" value="Peptidase_M41"/>
</dbReference>
<keyword evidence="3 15" id="KW-1003">Cell membrane</keyword>
<evidence type="ECO:0000256" key="12">
    <source>
        <dbReference type="ARBA" id="ARBA00023049"/>
    </source>
</evidence>
<accession>A0A928DS23</accession>
<evidence type="ECO:0000256" key="5">
    <source>
        <dbReference type="ARBA" id="ARBA00022692"/>
    </source>
</evidence>
<dbReference type="PANTHER" id="PTHR23076">
    <property type="entry name" value="METALLOPROTEASE M41 FTSH"/>
    <property type="match status" value="1"/>
</dbReference>
<keyword evidence="5 15" id="KW-0812">Transmembrane</keyword>
<feature type="compositionally biased region" description="Basic and acidic residues" evidence="16">
    <location>
        <begin position="628"/>
        <end position="644"/>
    </location>
</feature>
<feature type="binding site" evidence="15">
    <location>
        <position position="429"/>
    </location>
    <ligand>
        <name>Zn(2+)</name>
        <dbReference type="ChEBI" id="CHEBI:29105"/>
        <note>catalytic</note>
    </ligand>
</feature>
<dbReference type="InterPro" id="IPR003593">
    <property type="entry name" value="AAA+_ATPase"/>
</dbReference>
<feature type="binding site" evidence="15">
    <location>
        <position position="425"/>
    </location>
    <ligand>
        <name>Zn(2+)</name>
        <dbReference type="ChEBI" id="CHEBI:29105"/>
        <note>catalytic</note>
    </ligand>
</feature>
<evidence type="ECO:0000256" key="3">
    <source>
        <dbReference type="ARBA" id="ARBA00022475"/>
    </source>
</evidence>
<feature type="transmembrane region" description="Helical" evidence="15">
    <location>
        <begin position="12"/>
        <end position="32"/>
    </location>
</feature>
<feature type="binding site" evidence="15">
    <location>
        <begin position="203"/>
        <end position="210"/>
    </location>
    <ligand>
        <name>ATP</name>
        <dbReference type="ChEBI" id="CHEBI:30616"/>
    </ligand>
</feature>
<feature type="binding site" evidence="15">
    <location>
        <position position="501"/>
    </location>
    <ligand>
        <name>Zn(2+)</name>
        <dbReference type="ChEBI" id="CHEBI:29105"/>
        <note>catalytic</note>
    </ligand>
</feature>
<reference evidence="18" key="1">
    <citation type="submission" date="2019-04" db="EMBL/GenBank/DDBJ databases">
        <title>Evolution of Biomass-Degrading Anaerobic Consortia Revealed by Metagenomics.</title>
        <authorList>
            <person name="Peng X."/>
        </authorList>
    </citation>
    <scope>NUCLEOTIDE SEQUENCE</scope>
    <source>
        <strain evidence="18">SIG66</strain>
    </source>
</reference>
<keyword evidence="7 15" id="KW-0547">Nucleotide-binding</keyword>
<evidence type="ECO:0000256" key="11">
    <source>
        <dbReference type="ARBA" id="ARBA00022989"/>
    </source>
</evidence>
<dbReference type="Gene3D" id="3.30.720.210">
    <property type="match status" value="1"/>
</dbReference>
<evidence type="ECO:0000256" key="4">
    <source>
        <dbReference type="ARBA" id="ARBA00022670"/>
    </source>
</evidence>
<evidence type="ECO:0000256" key="1">
    <source>
        <dbReference type="ARBA" id="ARBA00004370"/>
    </source>
</evidence>
<keyword evidence="11 15" id="KW-1133">Transmembrane helix</keyword>
<organism evidence="18 19">
    <name type="scientific">Candidatus Avelusimicrobium gallicola</name>
    <dbReference type="NCBI Taxonomy" id="2562704"/>
    <lineage>
        <taxon>Bacteria</taxon>
        <taxon>Pseudomonadati</taxon>
        <taxon>Elusimicrobiota</taxon>
        <taxon>Elusimicrobia</taxon>
        <taxon>Elusimicrobiales</taxon>
        <taxon>Elusimicrobiaceae</taxon>
        <taxon>Candidatus Avelusimicrobium</taxon>
    </lineage>
</organism>
<name>A0A928DS23_9BACT</name>
<evidence type="ECO:0000313" key="19">
    <source>
        <dbReference type="Proteomes" id="UP000725649"/>
    </source>
</evidence>
<dbReference type="Gene3D" id="3.40.50.300">
    <property type="entry name" value="P-loop containing nucleotide triphosphate hydrolases"/>
    <property type="match status" value="1"/>
</dbReference>
<dbReference type="Pfam" id="PF00004">
    <property type="entry name" value="AAA"/>
    <property type="match status" value="1"/>
</dbReference>
<evidence type="ECO:0000256" key="16">
    <source>
        <dbReference type="SAM" id="MobiDB-lite"/>
    </source>
</evidence>
<dbReference type="FunFam" id="1.20.58.760:FF:000001">
    <property type="entry name" value="ATP-dependent zinc metalloprotease FtsH"/>
    <property type="match status" value="1"/>
</dbReference>
<comment type="cofactor">
    <cofactor evidence="15">
        <name>Zn(2+)</name>
        <dbReference type="ChEBI" id="CHEBI:29105"/>
    </cofactor>
    <text evidence="15">Binds 1 zinc ion per subunit.</text>
</comment>
<dbReference type="EMBL" id="SUVG01000003">
    <property type="protein sequence ID" value="MBE6421159.1"/>
    <property type="molecule type" value="Genomic_DNA"/>
</dbReference>
<dbReference type="AlphaFoldDB" id="A0A928DS23"/>
<keyword evidence="8 15" id="KW-0378">Hydrolase</keyword>
<evidence type="ECO:0000313" key="18">
    <source>
        <dbReference type="EMBL" id="MBE6421159.1"/>
    </source>
</evidence>
<dbReference type="GO" id="GO:0005524">
    <property type="term" value="F:ATP binding"/>
    <property type="evidence" value="ECO:0007669"/>
    <property type="project" value="UniProtKB-UniRule"/>
</dbReference>
<evidence type="ECO:0000256" key="2">
    <source>
        <dbReference type="ARBA" id="ARBA00010044"/>
    </source>
</evidence>
<feature type="transmembrane region" description="Helical" evidence="15">
    <location>
        <begin position="109"/>
        <end position="131"/>
    </location>
</feature>
<dbReference type="HAMAP" id="MF_01458">
    <property type="entry name" value="FtsH"/>
    <property type="match status" value="1"/>
</dbReference>
<evidence type="ECO:0000256" key="9">
    <source>
        <dbReference type="ARBA" id="ARBA00022833"/>
    </source>
</evidence>
<evidence type="ECO:0000256" key="7">
    <source>
        <dbReference type="ARBA" id="ARBA00022741"/>
    </source>
</evidence>
<dbReference type="FunFam" id="3.40.50.300:FF:000001">
    <property type="entry name" value="ATP-dependent zinc metalloprotease FtsH"/>
    <property type="match status" value="1"/>
</dbReference>
<comment type="similarity">
    <text evidence="14 15">In the central section; belongs to the AAA ATPase family.</text>
</comment>
<dbReference type="InterPro" id="IPR005936">
    <property type="entry name" value="FtsH"/>
</dbReference>
<comment type="function">
    <text evidence="15">Acts as a processive, ATP-dependent zinc metallopeptidase for both cytoplasmic and membrane proteins. Plays a role in the quality control of integral membrane proteins.</text>
</comment>
<dbReference type="Proteomes" id="UP000725649">
    <property type="component" value="Unassembled WGS sequence"/>
</dbReference>
<evidence type="ECO:0000256" key="15">
    <source>
        <dbReference type="HAMAP-Rule" id="MF_01458"/>
    </source>
</evidence>
<evidence type="ECO:0000256" key="14">
    <source>
        <dbReference type="ARBA" id="ARBA00061570"/>
    </source>
</evidence>